<dbReference type="UniPathway" id="UPA00070">
    <property type="reaction ID" value="UER00120"/>
</dbReference>
<evidence type="ECO:0000256" key="5">
    <source>
        <dbReference type="ARBA" id="ARBA00023239"/>
    </source>
</evidence>
<dbReference type="RefSeq" id="WP_054407233.1">
    <property type="nucleotide sequence ID" value="NZ_FOYA01000008.1"/>
</dbReference>
<dbReference type="InterPro" id="IPR001754">
    <property type="entry name" value="OMPdeCOase_dom"/>
</dbReference>
<dbReference type="AlphaFoldDB" id="A0A0N0RQL4"/>
<keyword evidence="4" id="KW-0665">Pyrimidine biosynthesis</keyword>
<dbReference type="InterPro" id="IPR011060">
    <property type="entry name" value="RibuloseP-bd_barrel"/>
</dbReference>
<evidence type="ECO:0000256" key="6">
    <source>
        <dbReference type="ARBA" id="ARBA00049157"/>
    </source>
</evidence>
<accession>A0A0N0RQL4</accession>
<dbReference type="GO" id="GO:0004590">
    <property type="term" value="F:orotidine-5'-phosphate decarboxylase activity"/>
    <property type="evidence" value="ECO:0007669"/>
    <property type="project" value="UniProtKB-UniRule"/>
</dbReference>
<protein>
    <recommendedName>
        <fullName evidence="7">Orotidine-5'-phosphate decarboxylase</fullName>
        <ecNumber evidence="7">4.1.1.23</ecNumber>
    </recommendedName>
</protein>
<evidence type="ECO:0000256" key="3">
    <source>
        <dbReference type="ARBA" id="ARBA00022793"/>
    </source>
</evidence>
<evidence type="ECO:0000256" key="1">
    <source>
        <dbReference type="ARBA" id="ARBA00004861"/>
    </source>
</evidence>
<evidence type="ECO:0000313" key="9">
    <source>
        <dbReference type="EMBL" id="KOS05899.1"/>
    </source>
</evidence>
<dbReference type="SMART" id="SM00934">
    <property type="entry name" value="OMPdecase"/>
    <property type="match status" value="1"/>
</dbReference>
<dbReference type="PANTHER" id="PTHR43375">
    <property type="entry name" value="OROTIDINE 5'-PHOSPHATE DECARBOXYLASE"/>
    <property type="match status" value="1"/>
</dbReference>
<dbReference type="Gene3D" id="3.20.20.70">
    <property type="entry name" value="Aldolase class I"/>
    <property type="match status" value="1"/>
</dbReference>
<dbReference type="PANTHER" id="PTHR43375:SF1">
    <property type="entry name" value="OROTIDINE 5'-PHOSPHATE DECARBOXYLASE"/>
    <property type="match status" value="1"/>
</dbReference>
<feature type="domain" description="Orotidine 5'-phosphate decarboxylase" evidence="8">
    <location>
        <begin position="16"/>
        <end position="254"/>
    </location>
</feature>
<dbReference type="STRING" id="1202724.AM493_07505"/>
<sequence length="279" mass="31106">MTIDDIHEQILKKQSFLSVGLDVDLNKIPPHLLQTEDPIFEFCKAIIDATHDLAVAYKPNTAFFEAYGLKGWHALEKTIAYLNEKHPEVFTIADAKRGDIGNTSAMYAKAFLEDMNFDSITVAPYMGKDSVEPFLAVHDKFTILLALTSNEGAFDFQTKKTGDAELYKTVLETSKTWKNSQNLMYVVGATKAEYFKEIRKIIPHNFILVPGVGAQGGSLEEVCKYGINNKVGLLVNSSRAIIYASTGEDFAEKAREEAIKVQQQMADLLLDSQISRIVI</sequence>
<evidence type="ECO:0000256" key="4">
    <source>
        <dbReference type="ARBA" id="ARBA00022975"/>
    </source>
</evidence>
<dbReference type="Proteomes" id="UP000037755">
    <property type="component" value="Unassembled WGS sequence"/>
</dbReference>
<keyword evidence="3" id="KW-0210">Decarboxylase</keyword>
<dbReference type="Pfam" id="PF00215">
    <property type="entry name" value="OMPdecase"/>
    <property type="match status" value="1"/>
</dbReference>
<dbReference type="GO" id="GO:0006207">
    <property type="term" value="P:'de novo' pyrimidine nucleobase biosynthetic process"/>
    <property type="evidence" value="ECO:0007669"/>
    <property type="project" value="InterPro"/>
</dbReference>
<dbReference type="EMBL" id="LIYD01000005">
    <property type="protein sequence ID" value="KOS05899.1"/>
    <property type="molecule type" value="Genomic_DNA"/>
</dbReference>
<comment type="caution">
    <text evidence="9">The sequence shown here is derived from an EMBL/GenBank/DDBJ whole genome shotgun (WGS) entry which is preliminary data.</text>
</comment>
<dbReference type="OrthoDB" id="9808470at2"/>
<evidence type="ECO:0000313" key="10">
    <source>
        <dbReference type="Proteomes" id="UP000037755"/>
    </source>
</evidence>
<evidence type="ECO:0000256" key="7">
    <source>
        <dbReference type="NCBIfam" id="TIGR02127"/>
    </source>
</evidence>
<keyword evidence="5" id="KW-0456">Lyase</keyword>
<comment type="catalytic activity">
    <reaction evidence="6">
        <text>orotidine 5'-phosphate + H(+) = UMP + CO2</text>
        <dbReference type="Rhea" id="RHEA:11596"/>
        <dbReference type="ChEBI" id="CHEBI:15378"/>
        <dbReference type="ChEBI" id="CHEBI:16526"/>
        <dbReference type="ChEBI" id="CHEBI:57538"/>
        <dbReference type="ChEBI" id="CHEBI:57865"/>
        <dbReference type="EC" id="4.1.1.23"/>
    </reaction>
</comment>
<dbReference type="GO" id="GO:0044205">
    <property type="term" value="P:'de novo' UMP biosynthetic process"/>
    <property type="evidence" value="ECO:0007669"/>
    <property type="project" value="UniProtKB-UniPathway"/>
</dbReference>
<dbReference type="NCBIfam" id="TIGR02127">
    <property type="entry name" value="pyrF_sub2"/>
    <property type="match status" value="1"/>
</dbReference>
<dbReference type="InterPro" id="IPR011995">
    <property type="entry name" value="OMPdecase_type-2"/>
</dbReference>
<dbReference type="PATRIC" id="fig|1202724.3.peg.1563"/>
<comment type="pathway">
    <text evidence="1">Pyrimidine metabolism; UMP biosynthesis via de novo pathway; UMP from orotate: step 2/2.</text>
</comment>
<dbReference type="CDD" id="cd04725">
    <property type="entry name" value="OMP_decarboxylase_like"/>
    <property type="match status" value="1"/>
</dbReference>
<keyword evidence="10" id="KW-1185">Reference proteome</keyword>
<dbReference type="SUPFAM" id="SSF51366">
    <property type="entry name" value="Ribulose-phoshate binding barrel"/>
    <property type="match status" value="1"/>
</dbReference>
<name>A0A0N0RQL4_9FLAO</name>
<gene>
    <name evidence="9" type="ORF">AM493_07505</name>
</gene>
<comment type="similarity">
    <text evidence="2">Belongs to the OMP decarboxylase family. Type 2 subfamily.</text>
</comment>
<organism evidence="9 10">
    <name type="scientific">Flavobacterium akiainvivens</name>
    <dbReference type="NCBI Taxonomy" id="1202724"/>
    <lineage>
        <taxon>Bacteria</taxon>
        <taxon>Pseudomonadati</taxon>
        <taxon>Bacteroidota</taxon>
        <taxon>Flavobacteriia</taxon>
        <taxon>Flavobacteriales</taxon>
        <taxon>Flavobacteriaceae</taxon>
        <taxon>Flavobacterium</taxon>
    </lineage>
</organism>
<dbReference type="InterPro" id="IPR013785">
    <property type="entry name" value="Aldolase_TIM"/>
</dbReference>
<proteinExistence type="inferred from homology"/>
<evidence type="ECO:0000259" key="8">
    <source>
        <dbReference type="SMART" id="SM00934"/>
    </source>
</evidence>
<evidence type="ECO:0000256" key="2">
    <source>
        <dbReference type="ARBA" id="ARBA00008847"/>
    </source>
</evidence>
<reference evidence="9 10" key="1">
    <citation type="submission" date="2015-08" db="EMBL/GenBank/DDBJ databases">
        <title>Whole genome sequence of Flavobacterium akiainvivens IK-1T, from decaying Wikstroemia oahuensis, an endemic Hawaiian shrub.</title>
        <authorList>
            <person name="Wan X."/>
            <person name="Hou S."/>
            <person name="Saito J."/>
            <person name="Donachie S."/>
        </authorList>
    </citation>
    <scope>NUCLEOTIDE SEQUENCE [LARGE SCALE GENOMIC DNA]</scope>
    <source>
        <strain evidence="9 10">IK-1</strain>
    </source>
</reference>
<dbReference type="EC" id="4.1.1.23" evidence="7"/>